<reference evidence="2" key="1">
    <citation type="submission" date="2009-01" db="EMBL/GenBank/DDBJ databases">
        <title>Complete sequence of plasmid 6 of Methylobacterium nodulans ORS 2060.</title>
        <authorList>
            <consortium name="US DOE Joint Genome Institute"/>
            <person name="Lucas S."/>
            <person name="Copeland A."/>
            <person name="Lapidus A."/>
            <person name="Glavina del Rio T."/>
            <person name="Dalin E."/>
            <person name="Tice H."/>
            <person name="Bruce D."/>
            <person name="Goodwin L."/>
            <person name="Pitluck S."/>
            <person name="Sims D."/>
            <person name="Brettin T."/>
            <person name="Detter J.C."/>
            <person name="Han C."/>
            <person name="Larimer F."/>
            <person name="Land M."/>
            <person name="Hauser L."/>
            <person name="Kyrpides N."/>
            <person name="Ivanova N."/>
            <person name="Marx C.J."/>
            <person name="Richardson P."/>
        </authorList>
    </citation>
    <scope>NUCLEOTIDE SEQUENCE [LARGE SCALE GENOMIC DNA]</scope>
    <source>
        <strain evidence="2">LMG 21967 / CNCM I-2342 / ORS 2060</strain>
        <plasmid evidence="2">Plasmid pMNOD06</plasmid>
    </source>
</reference>
<keyword evidence="2" id="KW-1185">Reference proteome</keyword>
<proteinExistence type="predicted"/>
<dbReference type="AlphaFoldDB" id="B8IY57"/>
<sequence length="263" mass="28817">MFSPSTLINPGDRAPISVIAAADMDDVCSFFGHLTGTLVLTSRKWDGDWGSRYGYRLPPKDGRHVRHIVSVLCAQCEPDDMVFVLNETTACFRVPSPEQVTGIRAFAVAFPFGEDMAARLKLDDNPQQTLLGLAKEVVLLQMFRALDAGTRPILILDEINGVVYLMWFLKQPISAYDEETKDRYRNVVCRIAQALGGDPGDDPLTATLPVPGTLTLRDNGVHARVWAISLSFDVGPSALEANGATIEDLEAAAERIEKTTPRT</sequence>
<protein>
    <submittedName>
        <fullName evidence="1">Uncharacterized protein</fullName>
    </submittedName>
</protein>
<geneLocation type="plasmid" evidence="1 2">
    <name>pMNOD06</name>
</geneLocation>
<dbReference type="EMBL" id="CP001355">
    <property type="protein sequence ID" value="ACL63347.1"/>
    <property type="molecule type" value="Genomic_DNA"/>
</dbReference>
<organism evidence="1 2">
    <name type="scientific">Methylobacterium nodulans (strain LMG 21967 / CNCM I-2342 / ORS 2060)</name>
    <dbReference type="NCBI Taxonomy" id="460265"/>
    <lineage>
        <taxon>Bacteria</taxon>
        <taxon>Pseudomonadati</taxon>
        <taxon>Pseudomonadota</taxon>
        <taxon>Alphaproteobacteria</taxon>
        <taxon>Hyphomicrobiales</taxon>
        <taxon>Methylobacteriaceae</taxon>
        <taxon>Methylobacterium</taxon>
    </lineage>
</organism>
<evidence type="ECO:0000313" key="1">
    <source>
        <dbReference type="EMBL" id="ACL63347.1"/>
    </source>
</evidence>
<gene>
    <name evidence="1" type="ordered locus">Mnod_7756</name>
</gene>
<name>B8IY57_METNO</name>
<dbReference type="Proteomes" id="UP000008207">
    <property type="component" value="Plasmid pMNOD06"/>
</dbReference>
<evidence type="ECO:0000313" key="2">
    <source>
        <dbReference type="Proteomes" id="UP000008207"/>
    </source>
</evidence>
<keyword evidence="1" id="KW-0614">Plasmid</keyword>
<dbReference type="HOGENOM" id="CLU_1056940_0_0_5"/>
<accession>B8IY57</accession>
<dbReference type="KEGG" id="mno:Mnod_7756"/>